<dbReference type="EMBL" id="CP086718">
    <property type="protein sequence ID" value="WOO83396.1"/>
    <property type="molecule type" value="Genomic_DNA"/>
</dbReference>
<feature type="transmembrane region" description="Helical" evidence="6">
    <location>
        <begin position="261"/>
        <end position="281"/>
    </location>
</feature>
<feature type="transmembrane region" description="Helical" evidence="6">
    <location>
        <begin position="150"/>
        <end position="173"/>
    </location>
</feature>
<feature type="transmembrane region" description="Helical" evidence="6">
    <location>
        <begin position="185"/>
        <end position="209"/>
    </location>
</feature>
<accession>A0AAF1BJG1</accession>
<evidence type="ECO:0000256" key="2">
    <source>
        <dbReference type="ARBA" id="ARBA00022692"/>
    </source>
</evidence>
<keyword evidence="2 6" id="KW-0812">Transmembrane</keyword>
<proteinExistence type="predicted"/>
<evidence type="ECO:0000313" key="8">
    <source>
        <dbReference type="EMBL" id="WOO83396.1"/>
    </source>
</evidence>
<feature type="transmembrane region" description="Helical" evidence="6">
    <location>
        <begin position="75"/>
        <end position="102"/>
    </location>
</feature>
<organism evidence="8 9">
    <name type="scientific">Vanrija pseudolonga</name>
    <dbReference type="NCBI Taxonomy" id="143232"/>
    <lineage>
        <taxon>Eukaryota</taxon>
        <taxon>Fungi</taxon>
        <taxon>Dikarya</taxon>
        <taxon>Basidiomycota</taxon>
        <taxon>Agaricomycotina</taxon>
        <taxon>Tremellomycetes</taxon>
        <taxon>Trichosporonales</taxon>
        <taxon>Trichosporonaceae</taxon>
        <taxon>Vanrija</taxon>
    </lineage>
</organism>
<dbReference type="GeneID" id="87810097"/>
<comment type="subcellular location">
    <subcellularLocation>
        <location evidence="1">Membrane</location>
        <topology evidence="1">Multi-pass membrane protein</topology>
    </subcellularLocation>
</comment>
<feature type="transmembrane region" description="Helical" evidence="6">
    <location>
        <begin position="221"/>
        <end position="241"/>
    </location>
</feature>
<keyword evidence="4 6" id="KW-0472">Membrane</keyword>
<evidence type="ECO:0000256" key="7">
    <source>
        <dbReference type="SAM" id="SignalP"/>
    </source>
</evidence>
<dbReference type="AlphaFoldDB" id="A0AAF1BJG1"/>
<keyword evidence="9" id="KW-1185">Reference proteome</keyword>
<name>A0AAF1BJG1_9TREE</name>
<dbReference type="InterPro" id="IPR007568">
    <property type="entry name" value="RTA1"/>
</dbReference>
<gene>
    <name evidence="8" type="primary">RTA1_0</name>
    <name evidence="8" type="ORF">LOC62_05G006922</name>
</gene>
<evidence type="ECO:0000256" key="3">
    <source>
        <dbReference type="ARBA" id="ARBA00022989"/>
    </source>
</evidence>
<feature type="transmembrane region" description="Helical" evidence="6">
    <location>
        <begin position="108"/>
        <end position="129"/>
    </location>
</feature>
<dbReference type="GO" id="GO:0016020">
    <property type="term" value="C:membrane"/>
    <property type="evidence" value="ECO:0007669"/>
    <property type="project" value="UniProtKB-SubCell"/>
</dbReference>
<feature type="region of interest" description="Disordered" evidence="5">
    <location>
        <begin position="303"/>
        <end position="322"/>
    </location>
</feature>
<feature type="transmembrane region" description="Helical" evidence="6">
    <location>
        <begin position="46"/>
        <end position="68"/>
    </location>
</feature>
<dbReference type="PANTHER" id="PTHR31465:SF1">
    <property type="entry name" value="PROTEIN RTA1-RELATED"/>
    <property type="match status" value="1"/>
</dbReference>
<feature type="signal peptide" evidence="7">
    <location>
        <begin position="1"/>
        <end position="21"/>
    </location>
</feature>
<feature type="chain" id="PRO_5042197813" evidence="7">
    <location>
        <begin position="22"/>
        <end position="322"/>
    </location>
</feature>
<evidence type="ECO:0000256" key="1">
    <source>
        <dbReference type="ARBA" id="ARBA00004141"/>
    </source>
</evidence>
<dbReference type="RefSeq" id="XP_062629422.1">
    <property type="nucleotide sequence ID" value="XM_062773438.1"/>
</dbReference>
<sequence length="322" mass="35955">MPSRSASYLLVGLAALASVSAAAEQNCAPDPYKDAANDPCNHFRYVPNRALNATACVLYAALGCIFIFNHVRYKAWYFLALTIGTFMMAIGIAVRVAFYYNLHWRGGYIFQQMFIILSPCLLIAANYVLLGRIANHIDAQSHMFIRPARVARVFIISDVITFVIQGGGGGMAAGGGNIANIGVKLLLAGLVAQLVSFGLFSLMWCLFTYRVWRDAVLWNHPGWHALNWVLGFNCIMFLIRSVFRTVEFSQGWTGHLATHEVYWAVLDCLPIFLAISLYTWYWPGRILSPHSQVTRQEFIQMGTSDKSPEVSPQVHPAHSLWA</sequence>
<evidence type="ECO:0000313" key="9">
    <source>
        <dbReference type="Proteomes" id="UP000827549"/>
    </source>
</evidence>
<protein>
    <submittedName>
        <fullName evidence="8">Protein RTA1</fullName>
    </submittedName>
</protein>
<keyword evidence="7" id="KW-0732">Signal</keyword>
<evidence type="ECO:0000256" key="4">
    <source>
        <dbReference type="ARBA" id="ARBA00023136"/>
    </source>
</evidence>
<reference evidence="8" key="1">
    <citation type="submission" date="2023-10" db="EMBL/GenBank/DDBJ databases">
        <authorList>
            <person name="Noh H."/>
        </authorList>
    </citation>
    <scope>NUCLEOTIDE SEQUENCE</scope>
    <source>
        <strain evidence="8">DUCC4014</strain>
    </source>
</reference>
<evidence type="ECO:0000256" key="6">
    <source>
        <dbReference type="SAM" id="Phobius"/>
    </source>
</evidence>
<dbReference type="Pfam" id="PF04479">
    <property type="entry name" value="RTA1"/>
    <property type="match status" value="1"/>
</dbReference>
<keyword evidence="3 6" id="KW-1133">Transmembrane helix</keyword>
<evidence type="ECO:0000256" key="5">
    <source>
        <dbReference type="SAM" id="MobiDB-lite"/>
    </source>
</evidence>
<dbReference type="PANTHER" id="PTHR31465">
    <property type="entry name" value="PROTEIN RTA1-RELATED"/>
    <property type="match status" value="1"/>
</dbReference>
<dbReference type="Proteomes" id="UP000827549">
    <property type="component" value="Chromosome 5"/>
</dbReference>